<dbReference type="SUPFAM" id="SSF52540">
    <property type="entry name" value="P-loop containing nucleoside triphosphate hydrolases"/>
    <property type="match status" value="1"/>
</dbReference>
<dbReference type="PANTHER" id="PTHR42781">
    <property type="entry name" value="SPERMIDINE/PUTRESCINE IMPORT ATP-BINDING PROTEIN POTA"/>
    <property type="match status" value="1"/>
</dbReference>
<organism evidence="5">
    <name type="scientific">uncultured Desulfobacterium sp</name>
    <dbReference type="NCBI Taxonomy" id="201089"/>
    <lineage>
        <taxon>Bacteria</taxon>
        <taxon>Pseudomonadati</taxon>
        <taxon>Thermodesulfobacteriota</taxon>
        <taxon>Desulfobacteria</taxon>
        <taxon>Desulfobacterales</taxon>
        <taxon>Desulfobacteriaceae</taxon>
        <taxon>Desulfobacterium</taxon>
        <taxon>environmental samples</taxon>
    </lineage>
</organism>
<evidence type="ECO:0000256" key="2">
    <source>
        <dbReference type="ARBA" id="ARBA00022741"/>
    </source>
</evidence>
<dbReference type="InterPro" id="IPR015856">
    <property type="entry name" value="ABC_transpr_CbiO/EcfA_su"/>
</dbReference>
<feature type="domain" description="ABC transporter" evidence="4">
    <location>
        <begin position="14"/>
        <end position="246"/>
    </location>
</feature>
<evidence type="ECO:0000313" key="5">
    <source>
        <dbReference type="EMBL" id="CBX28147.1"/>
    </source>
</evidence>
<dbReference type="GO" id="GO:0016020">
    <property type="term" value="C:membrane"/>
    <property type="evidence" value="ECO:0007669"/>
    <property type="project" value="InterPro"/>
</dbReference>
<gene>
    <name evidence="5" type="ORF">N47_G34710</name>
</gene>
<dbReference type="GO" id="GO:0016887">
    <property type="term" value="F:ATP hydrolysis activity"/>
    <property type="evidence" value="ECO:0007669"/>
    <property type="project" value="InterPro"/>
</dbReference>
<keyword evidence="3" id="KW-0067">ATP-binding</keyword>
<reference evidence="5" key="1">
    <citation type="journal article" date="2011" name="Environ. Microbiol.">
        <title>Genomic insights into the metabolic potential of the polycyclic aromatic hydrocarbon degrading sulfate-reducing Deltaproteobacterium N47.</title>
        <authorList>
            <person name="Bergmann F."/>
            <person name="Selesi D."/>
            <person name="Weinmaier T."/>
            <person name="Tischler P."/>
            <person name="Rattei T."/>
            <person name="Meckenstock R.U."/>
        </authorList>
    </citation>
    <scope>NUCLEOTIDE SEQUENCE</scope>
</reference>
<dbReference type="InterPro" id="IPR050093">
    <property type="entry name" value="ABC_SmlMolc_Importer"/>
</dbReference>
<evidence type="ECO:0000259" key="4">
    <source>
        <dbReference type="PROSITE" id="PS50893"/>
    </source>
</evidence>
<keyword evidence="2" id="KW-0547">Nucleotide-binding</keyword>
<dbReference type="PANTHER" id="PTHR42781:SF4">
    <property type="entry name" value="SPERMIDINE_PUTRESCINE IMPORT ATP-BINDING PROTEIN POTA"/>
    <property type="match status" value="1"/>
</dbReference>
<dbReference type="GO" id="GO:0055085">
    <property type="term" value="P:transmembrane transport"/>
    <property type="evidence" value="ECO:0007669"/>
    <property type="project" value="InterPro"/>
</dbReference>
<protein>
    <recommendedName>
        <fullName evidence="4">ABC transporter domain-containing protein</fullName>
    </recommendedName>
</protein>
<evidence type="ECO:0000256" key="1">
    <source>
        <dbReference type="ARBA" id="ARBA00022448"/>
    </source>
</evidence>
<dbReference type="InterPro" id="IPR027417">
    <property type="entry name" value="P-loop_NTPase"/>
</dbReference>
<dbReference type="GO" id="GO:0005524">
    <property type="term" value="F:ATP binding"/>
    <property type="evidence" value="ECO:0007669"/>
    <property type="project" value="UniProtKB-KW"/>
</dbReference>
<dbReference type="Gene3D" id="3.40.50.300">
    <property type="entry name" value="P-loop containing nucleotide triphosphate hydrolases"/>
    <property type="match status" value="1"/>
</dbReference>
<name>E1YC53_9BACT</name>
<dbReference type="Pfam" id="PF00005">
    <property type="entry name" value="ABC_tran"/>
    <property type="match status" value="1"/>
</dbReference>
<dbReference type="EMBL" id="FR695868">
    <property type="protein sequence ID" value="CBX28147.1"/>
    <property type="molecule type" value="Genomic_DNA"/>
</dbReference>
<dbReference type="InterPro" id="IPR003439">
    <property type="entry name" value="ABC_transporter-like_ATP-bd"/>
</dbReference>
<accession>E1YC53</accession>
<evidence type="ECO:0000256" key="3">
    <source>
        <dbReference type="ARBA" id="ARBA00022840"/>
    </source>
</evidence>
<keyword evidence="1" id="KW-0813">Transport</keyword>
<dbReference type="AlphaFoldDB" id="E1YC53"/>
<dbReference type="CDD" id="cd03225">
    <property type="entry name" value="ABC_cobalt_CbiO_domain1"/>
    <property type="match status" value="1"/>
</dbReference>
<dbReference type="SMART" id="SM00382">
    <property type="entry name" value="AAA"/>
    <property type="match status" value="1"/>
</dbReference>
<sequence length="350" mass="38777">MSQKALISMQTPFYQLSGIKKYYNRRQVADIQELTLSAGSITGFVGPNGCGKSTLLNMLAFVDSPSEGTILYKGQKAHPFSESVRFRVSLLPQEPCLLKRSVFENIAYGLKLRRIDKSQYLKKVDDALMLVGLSPDNFSSRLWYQLSGGEVHRVALAARLVLKPEVLILDEPTAGVDVVSAQQIMDSALMASKEWGTTLVIAGHDWRWLHEICDNVIQMLNGKIIGKGLENILYGPWNQVSAGLWAKILNDGQRILVKEDPPLPSSAAIIPQRFINISANPPVQKPGEHLLQGVLVSLSLEPAANAVMVSVRTGNQKFTLQLPTEKAQEDNFFPGQNIYITYPISAVIWY</sequence>
<dbReference type="InterPro" id="IPR003593">
    <property type="entry name" value="AAA+_ATPase"/>
</dbReference>
<dbReference type="PROSITE" id="PS50893">
    <property type="entry name" value="ABC_TRANSPORTER_2"/>
    <property type="match status" value="1"/>
</dbReference>
<proteinExistence type="predicted"/>